<evidence type="ECO:0000313" key="2">
    <source>
        <dbReference type="Proteomes" id="UP000655037"/>
    </source>
</evidence>
<dbReference type="AlphaFoldDB" id="A0AAE2RF43"/>
<proteinExistence type="predicted"/>
<evidence type="ECO:0000313" key="1">
    <source>
        <dbReference type="EMBL" id="MBF2715297.1"/>
    </source>
</evidence>
<dbReference type="RefSeq" id="WP_156535651.1">
    <property type="nucleotide sequence ID" value="NZ_JACXXJ020000005.1"/>
</dbReference>
<reference evidence="1" key="1">
    <citation type="submission" date="2020-11" db="EMBL/GenBank/DDBJ databases">
        <title>Agrobacterium vitis strain K377 genome.</title>
        <authorList>
            <person name="Xi H."/>
        </authorList>
    </citation>
    <scope>NUCLEOTIDE SEQUENCE</scope>
    <source>
        <strain evidence="1">K377</strain>
    </source>
</reference>
<name>A0AAE2RF43_AGRVI</name>
<gene>
    <name evidence="1" type="ORF">IEI95_013845</name>
</gene>
<sequence length="88" mass="10010">MLAEEEAREAVRQFLAQRHHAPLRESLTTAERQVIEDRDAWVISGVSEDSPADEDWMYFLIQPTLYFVDAATGSVFGYQAGSSRTIFK</sequence>
<accession>A0AAE2RF43</accession>
<organism evidence="1 2">
    <name type="scientific">Agrobacterium vitis</name>
    <name type="common">Rhizobium vitis</name>
    <dbReference type="NCBI Taxonomy" id="373"/>
    <lineage>
        <taxon>Bacteria</taxon>
        <taxon>Pseudomonadati</taxon>
        <taxon>Pseudomonadota</taxon>
        <taxon>Alphaproteobacteria</taxon>
        <taxon>Hyphomicrobiales</taxon>
        <taxon>Rhizobiaceae</taxon>
        <taxon>Rhizobium/Agrobacterium group</taxon>
        <taxon>Agrobacterium</taxon>
    </lineage>
</organism>
<dbReference type="EMBL" id="JACXXJ020000005">
    <property type="protein sequence ID" value="MBF2715297.1"/>
    <property type="molecule type" value="Genomic_DNA"/>
</dbReference>
<protein>
    <submittedName>
        <fullName evidence="1">Uncharacterized protein</fullName>
    </submittedName>
</protein>
<dbReference type="Proteomes" id="UP000655037">
    <property type="component" value="Unassembled WGS sequence"/>
</dbReference>
<comment type="caution">
    <text evidence="1">The sequence shown here is derived from an EMBL/GenBank/DDBJ whole genome shotgun (WGS) entry which is preliminary data.</text>
</comment>